<dbReference type="EMBL" id="SSTG01000005">
    <property type="protein sequence ID" value="THG55084.1"/>
    <property type="molecule type" value="Genomic_DNA"/>
</dbReference>
<protein>
    <submittedName>
        <fullName evidence="1">DUF4421 domain-containing protein</fullName>
    </submittedName>
</protein>
<evidence type="ECO:0000313" key="1">
    <source>
        <dbReference type="EMBL" id="THG55084.1"/>
    </source>
</evidence>
<proteinExistence type="predicted"/>
<name>A0AC61S8S4_9BACT</name>
<keyword evidence="2" id="KW-1185">Reference proteome</keyword>
<comment type="caution">
    <text evidence="1">The sequence shown here is derived from an EMBL/GenBank/DDBJ whole genome shotgun (WGS) entry which is preliminary data.</text>
</comment>
<reference evidence="1" key="1">
    <citation type="submission" date="2019-04" db="EMBL/GenBank/DDBJ databases">
        <title>Microbes associate with the intestines of laboratory mice.</title>
        <authorList>
            <person name="Navarre W."/>
            <person name="Wong E."/>
            <person name="Huang K.C."/>
            <person name="Tropini C."/>
            <person name="Ng K."/>
            <person name="Yu B."/>
        </authorList>
    </citation>
    <scope>NUCLEOTIDE SEQUENCE</scope>
    <source>
        <strain evidence="1">NM86_A22</strain>
    </source>
</reference>
<evidence type="ECO:0000313" key="2">
    <source>
        <dbReference type="Proteomes" id="UP000305401"/>
    </source>
</evidence>
<gene>
    <name evidence="1" type="ORF">E5990_01085</name>
</gene>
<accession>A0AC61S8S4</accession>
<organism evidence="1 2">
    <name type="scientific">Muribaculum caecicola</name>
    <dbReference type="NCBI Taxonomy" id="3038144"/>
    <lineage>
        <taxon>Bacteria</taxon>
        <taxon>Pseudomonadati</taxon>
        <taxon>Bacteroidota</taxon>
        <taxon>Bacteroidia</taxon>
        <taxon>Bacteroidales</taxon>
        <taxon>Muribaculaceae</taxon>
        <taxon>Muribaculum</taxon>
    </lineage>
</organism>
<dbReference type="Proteomes" id="UP000305401">
    <property type="component" value="Unassembled WGS sequence"/>
</dbReference>
<sequence length="355" mass="40997">MPLFQENIYRNTMIKRLWFMVLIVIACTNASYALSFDLDTIASKGRFLNFCVSAYRFTDKFFNEIDTAYVCPTGYRWNLKFRASSWTDFNGFYFDGNHQMGMLSPFCTSIGADVQFMAVSIGYDINVNKIFGGSGKDRSKSRFSFEFSSALLSGRYYSIKNDDGMNIKYIDKKLIDEIPFPGVKSSTWGIDLTYYFNHHRYSNQAAFSFGKIQKRSQGSFMVGVTYQSQKLHFDFSKLPEDMQDWLPEKWKGRDYNSDGYNIGLSGGYGHNWVVRKKFTFGVTGLVIPSLHYGLLNSEDKGYSFRMNYRLNASAVWNHNRWFIGAVARWDVGFIYSESTLANGLFSLETKIGWRF</sequence>